<gene>
    <name evidence="1" type="ORF">A2Z67_06565</name>
</gene>
<dbReference type="AlphaFoldDB" id="A0A1F7X0T1"/>
<evidence type="ECO:0000313" key="1">
    <source>
        <dbReference type="EMBL" id="OGM08607.1"/>
    </source>
</evidence>
<dbReference type="NCBIfam" id="TIGR03696">
    <property type="entry name" value="Rhs_assc_core"/>
    <property type="match status" value="1"/>
</dbReference>
<evidence type="ECO:0000313" key="2">
    <source>
        <dbReference type="Proteomes" id="UP000176939"/>
    </source>
</evidence>
<name>A0A1F7X0T1_9BACT</name>
<evidence type="ECO:0008006" key="3">
    <source>
        <dbReference type="Google" id="ProtNLM"/>
    </source>
</evidence>
<comment type="caution">
    <text evidence="1">The sequence shown here is derived from an EMBL/GenBank/DDBJ whole genome shotgun (WGS) entry which is preliminary data.</text>
</comment>
<dbReference type="Gene3D" id="2.180.10.10">
    <property type="entry name" value="RHS repeat-associated core"/>
    <property type="match status" value="1"/>
</dbReference>
<sequence>MFVLGFGIFVPKALALEKVYYIHSDHLGSVTLTTDESGNVASYHTYYPYGSTRGLLENQPRATEHQYTGQISDTDQTGLYYYNARYYDPSTVLFNQADTTSGENRYQYVNSNPMIYSDPTGNTERNTNVLLVTYNPVPESIASRKNWDKFMMHNYNHGANVINESTTKQASELASRLGNVLEAEYNIVGNINVMGGTRKNQEGSFDYRRIAKQLSIEERYKSENIDEVWIYSTEEGGLQETIEYGEFDIPIMGFNTERANRDFHSMGHRLESKLEDSGYLSAYKEWSGKYDWYKLSKKNNLQRIQQMRQLLTERARGNPTLPFSGWGNVHFPLNGLGHYDVNSPIFVDIPGYSSHDCSLWGCTDEGWVSFWMQQMPPEWIDLLFK</sequence>
<dbReference type="PANTHER" id="PTHR32305:SF15">
    <property type="entry name" value="PROTEIN RHSA-RELATED"/>
    <property type="match status" value="1"/>
</dbReference>
<dbReference type="EMBL" id="MGFQ01000039">
    <property type="protein sequence ID" value="OGM08607.1"/>
    <property type="molecule type" value="Genomic_DNA"/>
</dbReference>
<reference evidence="1 2" key="1">
    <citation type="journal article" date="2016" name="Nat. Commun.">
        <title>Thousands of microbial genomes shed light on interconnected biogeochemical processes in an aquifer system.</title>
        <authorList>
            <person name="Anantharaman K."/>
            <person name="Brown C.T."/>
            <person name="Hug L.A."/>
            <person name="Sharon I."/>
            <person name="Castelle C.J."/>
            <person name="Probst A.J."/>
            <person name="Thomas B.C."/>
            <person name="Singh A."/>
            <person name="Wilkins M.J."/>
            <person name="Karaoz U."/>
            <person name="Brodie E.L."/>
            <person name="Williams K.H."/>
            <person name="Hubbard S.S."/>
            <person name="Banfield J.F."/>
        </authorList>
    </citation>
    <scope>NUCLEOTIDE SEQUENCE [LARGE SCALE GENOMIC DNA]</scope>
</reference>
<proteinExistence type="predicted"/>
<dbReference type="InterPro" id="IPR022385">
    <property type="entry name" value="Rhs_assc_core"/>
</dbReference>
<dbReference type="InterPro" id="IPR050708">
    <property type="entry name" value="T6SS_VgrG/RHS"/>
</dbReference>
<organism evidence="1 2">
    <name type="scientific">Candidatus Woesebacteria bacterium RBG_13_36_22</name>
    <dbReference type="NCBI Taxonomy" id="1802478"/>
    <lineage>
        <taxon>Bacteria</taxon>
        <taxon>Candidatus Woeseibacteriota</taxon>
    </lineage>
</organism>
<protein>
    <recommendedName>
        <fullName evidence="3">RHS repeat-associated core domain-containing protein</fullName>
    </recommendedName>
</protein>
<dbReference type="PANTHER" id="PTHR32305">
    <property type="match status" value="1"/>
</dbReference>
<dbReference type="Proteomes" id="UP000176939">
    <property type="component" value="Unassembled WGS sequence"/>
</dbReference>
<accession>A0A1F7X0T1</accession>